<evidence type="ECO:0000256" key="1">
    <source>
        <dbReference type="ARBA" id="ARBA00010088"/>
    </source>
</evidence>
<keyword evidence="7" id="KW-1185">Reference proteome</keyword>
<dbReference type="InterPro" id="IPR051601">
    <property type="entry name" value="Serine_prot/Carboxylest_S33"/>
</dbReference>
<evidence type="ECO:0000313" key="6">
    <source>
        <dbReference type="EMBL" id="MEE6311159.1"/>
    </source>
</evidence>
<dbReference type="EMBL" id="JAZGQL010000032">
    <property type="protein sequence ID" value="MEE6311159.1"/>
    <property type="molecule type" value="Genomic_DNA"/>
</dbReference>
<protein>
    <submittedName>
        <fullName evidence="6">Alpha/beta fold hydrolase</fullName>
    </submittedName>
</protein>
<dbReference type="Gene3D" id="3.40.50.1820">
    <property type="entry name" value="alpha/beta hydrolase"/>
    <property type="match status" value="1"/>
</dbReference>
<comment type="similarity">
    <text evidence="1">Belongs to the peptidase S33 family.</text>
</comment>
<dbReference type="RefSeq" id="WP_331211172.1">
    <property type="nucleotide sequence ID" value="NZ_JAZGQL010000032.1"/>
</dbReference>
<proteinExistence type="inferred from homology"/>
<comment type="caution">
    <text evidence="6">The sequence shown here is derived from an EMBL/GenBank/DDBJ whole genome shotgun (WGS) entry which is preliminary data.</text>
</comment>
<name>A0ABU7SN70_9ACTN</name>
<dbReference type="InterPro" id="IPR029058">
    <property type="entry name" value="AB_hydrolase_fold"/>
</dbReference>
<evidence type="ECO:0000313" key="7">
    <source>
        <dbReference type="Proteomes" id="UP001339911"/>
    </source>
</evidence>
<dbReference type="InterPro" id="IPR000073">
    <property type="entry name" value="AB_hydrolase_1"/>
</dbReference>
<gene>
    <name evidence="6" type="ORF">V1634_30440</name>
</gene>
<feature type="signal peptide" evidence="3">
    <location>
        <begin position="1"/>
        <end position="24"/>
    </location>
</feature>
<dbReference type="Pfam" id="PF00561">
    <property type="entry name" value="Abhydrolase_1"/>
    <property type="match status" value="1"/>
</dbReference>
<feature type="domain" description="Peptidase S33 tripeptidyl aminopeptidase-like C-terminal" evidence="5">
    <location>
        <begin position="387"/>
        <end position="484"/>
    </location>
</feature>
<reference evidence="6 7" key="1">
    <citation type="submission" date="2024-01" db="EMBL/GenBank/DDBJ databases">
        <title>Genome insights into Plantactinospora veratri sp. nov.</title>
        <authorList>
            <person name="Wang L."/>
        </authorList>
    </citation>
    <scope>NUCLEOTIDE SEQUENCE [LARGE SCALE GENOMIC DNA]</scope>
    <source>
        <strain evidence="6 7">NEAU-FHS4</strain>
    </source>
</reference>
<keyword evidence="2 6" id="KW-0378">Hydrolase</keyword>
<dbReference type="InterPro" id="IPR013595">
    <property type="entry name" value="Pept_S33_TAP-like_C"/>
</dbReference>
<dbReference type="SUPFAM" id="SSF53474">
    <property type="entry name" value="alpha/beta-Hydrolases"/>
    <property type="match status" value="1"/>
</dbReference>
<evidence type="ECO:0000259" key="5">
    <source>
        <dbReference type="Pfam" id="PF08386"/>
    </source>
</evidence>
<organism evidence="6 7">
    <name type="scientific">Plantactinospora veratri</name>
    <dbReference type="NCBI Taxonomy" id="1436122"/>
    <lineage>
        <taxon>Bacteria</taxon>
        <taxon>Bacillati</taxon>
        <taxon>Actinomycetota</taxon>
        <taxon>Actinomycetes</taxon>
        <taxon>Micromonosporales</taxon>
        <taxon>Micromonosporaceae</taxon>
        <taxon>Plantactinospora</taxon>
    </lineage>
</organism>
<feature type="chain" id="PRO_5047338536" evidence="3">
    <location>
        <begin position="25"/>
        <end position="520"/>
    </location>
</feature>
<dbReference type="Proteomes" id="UP001339911">
    <property type="component" value="Unassembled WGS sequence"/>
</dbReference>
<dbReference type="Pfam" id="PF08386">
    <property type="entry name" value="Abhydrolase_4"/>
    <property type="match status" value="1"/>
</dbReference>
<evidence type="ECO:0000256" key="3">
    <source>
        <dbReference type="SAM" id="SignalP"/>
    </source>
</evidence>
<evidence type="ECO:0000259" key="4">
    <source>
        <dbReference type="Pfam" id="PF00561"/>
    </source>
</evidence>
<accession>A0ABU7SN70</accession>
<dbReference type="PANTHER" id="PTHR43248:SF25">
    <property type="entry name" value="AB HYDROLASE-1 DOMAIN-CONTAINING PROTEIN-RELATED"/>
    <property type="match status" value="1"/>
</dbReference>
<dbReference type="PANTHER" id="PTHR43248">
    <property type="entry name" value="2-SUCCINYL-6-HYDROXY-2,4-CYCLOHEXADIENE-1-CARBOXYLATE SYNTHASE"/>
    <property type="match status" value="1"/>
</dbReference>
<evidence type="ECO:0000256" key="2">
    <source>
        <dbReference type="ARBA" id="ARBA00022801"/>
    </source>
</evidence>
<feature type="domain" description="AB hydrolase-1" evidence="4">
    <location>
        <begin position="92"/>
        <end position="296"/>
    </location>
</feature>
<keyword evidence="3" id="KW-0732">Signal</keyword>
<dbReference type="GO" id="GO:0016787">
    <property type="term" value="F:hydrolase activity"/>
    <property type="evidence" value="ECO:0007669"/>
    <property type="project" value="UniProtKB-KW"/>
</dbReference>
<sequence>MRTATFLFSTVLVVTTLALPVAVADVAAATPATDRPGTIDWSPCPEDETAQCGTLRVPLDWSHPLGPTIELALARRPATDPGRRIGSMQVNPGGPGGSGRLMAIFGADRFGEEIRSRFDIVGIDPRGVGLSTPIRCSQDLLDQEPSFVMRSQADFDARLAFNARLRADCRARSGLIVDHADMLSVVRDMDHVRAVLGDRQLTYYGLSYGSLNAQQYAELFPDRVRAIVSDSNLDHSLRTSGFLYAQAASAQDSFDEFVRWNDRTPASPLHGQDVRAFWHRLLDRVDRGEIPSPFVPDVALRPEILIWFVFRAFYGPDWSFLADFLVDLDSGDTQPWEPGPELPEETEYPQVAIFCNDWSLPVRDYREWAGHLRRTERIAPDLRYSPAAAALTAACLGSPARIANPQHPLRVRNSATPLLVTNALHDPATGYNQALGVTRQLGRDGVLLSYQGWGHGVYGRSECTDDAIERYLVDRVLPARGAACPAVEPPAEPWATRESVGPPTAVNRPFPYRTMPWSTR</sequence>